<dbReference type="EMBL" id="AWUE01023837">
    <property type="protein sequence ID" value="OMO52569.1"/>
    <property type="molecule type" value="Genomic_DNA"/>
</dbReference>
<name>A0A1R3G3C1_9ROSI</name>
<dbReference type="InterPro" id="IPR036047">
    <property type="entry name" value="F-box-like_dom_sf"/>
</dbReference>
<reference evidence="3" key="1">
    <citation type="submission" date="2013-09" db="EMBL/GenBank/DDBJ databases">
        <title>Corchorus olitorius genome sequencing.</title>
        <authorList>
            <person name="Alam M."/>
            <person name="Haque M.S."/>
            <person name="Islam M.S."/>
            <person name="Emdad E.M."/>
            <person name="Islam M.M."/>
            <person name="Ahmed B."/>
            <person name="Halim A."/>
            <person name="Hossen Q.M.M."/>
            <person name="Hossain M.Z."/>
            <person name="Ahmed R."/>
            <person name="Khan M.M."/>
            <person name="Islam R."/>
            <person name="Rashid M.M."/>
            <person name="Khan S.A."/>
            <person name="Rahman M.S."/>
            <person name="Alam M."/>
            <person name="Yahiya A.S."/>
            <person name="Khan M.S."/>
            <person name="Azam M.S."/>
            <person name="Haque T."/>
            <person name="Lashkar M.Z.H."/>
            <person name="Akhand A.I."/>
            <person name="Morshed G."/>
            <person name="Roy S."/>
            <person name="Uddin K.S."/>
            <person name="Rabeya T."/>
            <person name="Hossain A.S."/>
            <person name="Chowdhury A."/>
            <person name="Snigdha A.R."/>
            <person name="Mortoza M.S."/>
            <person name="Matin S.A."/>
            <person name="Hoque S.M.E."/>
            <person name="Islam M.K."/>
            <person name="Roy D.K."/>
            <person name="Haider R."/>
            <person name="Moosa M.M."/>
            <person name="Elias S.M."/>
            <person name="Hasan A.M."/>
            <person name="Jahan S."/>
            <person name="Shafiuddin M."/>
            <person name="Mahmood N."/>
            <person name="Shommy N.S."/>
        </authorList>
    </citation>
    <scope>NUCLEOTIDE SEQUENCE [LARGE SCALE GENOMIC DNA]</scope>
    <source>
        <strain evidence="3">cv. O-4</strain>
    </source>
</reference>
<dbReference type="InterPro" id="IPR050796">
    <property type="entry name" value="SCF_F-box_component"/>
</dbReference>
<dbReference type="STRING" id="93759.A0A1R3G3C1"/>
<dbReference type="OrthoDB" id="877124at2759"/>
<dbReference type="Pfam" id="PF07734">
    <property type="entry name" value="FBA_1"/>
    <property type="match status" value="1"/>
</dbReference>
<evidence type="ECO:0000313" key="2">
    <source>
        <dbReference type="EMBL" id="OMO52569.1"/>
    </source>
</evidence>
<dbReference type="Proteomes" id="UP000187203">
    <property type="component" value="Unassembled WGS sequence"/>
</dbReference>
<feature type="domain" description="F-box" evidence="1">
    <location>
        <begin position="2"/>
        <end position="48"/>
    </location>
</feature>
<evidence type="ECO:0000259" key="1">
    <source>
        <dbReference type="PROSITE" id="PS50181"/>
    </source>
</evidence>
<dbReference type="Gene3D" id="2.120.10.80">
    <property type="entry name" value="Kelch-type beta propeller"/>
    <property type="match status" value="1"/>
</dbReference>
<sequence>MVACQDNFPNDIYMGILERLPVKSLIRFKVVCKSWKSTISFAYFIDRHSDRSATNLSKLAIVLDEYSEFESKCSIFFHTLNFSATSSGEIITIEHPIKNCKAADPLSWCRGFLLLRVECNTKLLLWNPSTRECKEVPNPPISYYHYKSIFASALGYDFTLKTHKIVLICETPLSRHSNIFFVYNVKTNTWTSVEDDENHKYHAYYDRPPTTLVNGAPHWWVSYGVSDDDCYFEIEYFDFSKNQFAVIPQPDDNDYRALETTELSNMEGFLCMGCFLRDKVTIWAMEVYGVKETWSKMMVFNDIVSPNCFAKTDNVSLVQSLVGKLQVRVLLHSVKV</sequence>
<protein>
    <recommendedName>
        <fullName evidence="1">F-box domain-containing protein</fullName>
    </recommendedName>
</protein>
<accession>A0A1R3G3C1</accession>
<keyword evidence="3" id="KW-1185">Reference proteome</keyword>
<dbReference type="InterPro" id="IPR006527">
    <property type="entry name" value="F-box-assoc_dom_typ1"/>
</dbReference>
<dbReference type="NCBIfam" id="TIGR01640">
    <property type="entry name" value="F_box_assoc_1"/>
    <property type="match status" value="1"/>
</dbReference>
<proteinExistence type="predicted"/>
<dbReference type="AlphaFoldDB" id="A0A1R3G3C1"/>
<dbReference type="SMART" id="SM00256">
    <property type="entry name" value="FBOX"/>
    <property type="match status" value="1"/>
</dbReference>
<dbReference type="Pfam" id="PF00646">
    <property type="entry name" value="F-box"/>
    <property type="match status" value="1"/>
</dbReference>
<dbReference type="InterPro" id="IPR017451">
    <property type="entry name" value="F-box-assoc_interact_dom"/>
</dbReference>
<dbReference type="InterPro" id="IPR011043">
    <property type="entry name" value="Gal_Oxase/kelch_b-propeller"/>
</dbReference>
<dbReference type="SUPFAM" id="SSF81383">
    <property type="entry name" value="F-box domain"/>
    <property type="match status" value="1"/>
</dbReference>
<evidence type="ECO:0000313" key="3">
    <source>
        <dbReference type="Proteomes" id="UP000187203"/>
    </source>
</evidence>
<gene>
    <name evidence="2" type="ORF">COLO4_37124</name>
</gene>
<dbReference type="InterPro" id="IPR015915">
    <property type="entry name" value="Kelch-typ_b-propeller"/>
</dbReference>
<comment type="caution">
    <text evidence="2">The sequence shown here is derived from an EMBL/GenBank/DDBJ whole genome shotgun (WGS) entry which is preliminary data.</text>
</comment>
<dbReference type="InterPro" id="IPR001810">
    <property type="entry name" value="F-box_dom"/>
</dbReference>
<dbReference type="PROSITE" id="PS50181">
    <property type="entry name" value="FBOX"/>
    <property type="match status" value="1"/>
</dbReference>
<dbReference type="CDD" id="cd22157">
    <property type="entry name" value="F-box_AtFBW1-like"/>
    <property type="match status" value="1"/>
</dbReference>
<dbReference type="SUPFAM" id="SSF50965">
    <property type="entry name" value="Galactose oxidase, central domain"/>
    <property type="match status" value="1"/>
</dbReference>
<dbReference type="PANTHER" id="PTHR31672:SF13">
    <property type="entry name" value="F-BOX PROTEIN CPR30-LIKE"/>
    <property type="match status" value="1"/>
</dbReference>
<dbReference type="Gene3D" id="1.20.1280.50">
    <property type="match status" value="1"/>
</dbReference>
<dbReference type="PANTHER" id="PTHR31672">
    <property type="entry name" value="BNACNNG10540D PROTEIN"/>
    <property type="match status" value="1"/>
</dbReference>
<organism evidence="2 3">
    <name type="scientific">Corchorus olitorius</name>
    <dbReference type="NCBI Taxonomy" id="93759"/>
    <lineage>
        <taxon>Eukaryota</taxon>
        <taxon>Viridiplantae</taxon>
        <taxon>Streptophyta</taxon>
        <taxon>Embryophyta</taxon>
        <taxon>Tracheophyta</taxon>
        <taxon>Spermatophyta</taxon>
        <taxon>Magnoliopsida</taxon>
        <taxon>eudicotyledons</taxon>
        <taxon>Gunneridae</taxon>
        <taxon>Pentapetalae</taxon>
        <taxon>rosids</taxon>
        <taxon>malvids</taxon>
        <taxon>Malvales</taxon>
        <taxon>Malvaceae</taxon>
        <taxon>Grewioideae</taxon>
        <taxon>Apeibeae</taxon>
        <taxon>Corchorus</taxon>
    </lineage>
</organism>